<dbReference type="PANTHER" id="PTHR33803">
    <property type="entry name" value="IS1478 TRANSPOSASE"/>
    <property type="match status" value="1"/>
</dbReference>
<gene>
    <name evidence="2" type="ORF">JYK14_10225</name>
</gene>
<dbReference type="RefSeq" id="WP_252953147.1">
    <property type="nucleotide sequence ID" value="NZ_JAFIRR010000061.1"/>
</dbReference>
<comment type="caution">
    <text evidence="2">The sequence shown here is derived from an EMBL/GenBank/DDBJ whole genome shotgun (WGS) entry which is preliminary data.</text>
</comment>
<reference evidence="2 3" key="1">
    <citation type="submission" date="2021-12" db="EMBL/GenBank/DDBJ databases">
        <title>Siccirubricoccus leaddurans sp. nov., a high concentration Zn2+ tolerance bacterium.</title>
        <authorList>
            <person name="Cao Y."/>
        </authorList>
    </citation>
    <scope>NUCLEOTIDE SEQUENCE [LARGE SCALE GENOMIC DNA]</scope>
    <source>
        <strain evidence="2 3">KC 17139</strain>
    </source>
</reference>
<dbReference type="Pfam" id="PF05598">
    <property type="entry name" value="DUF772"/>
    <property type="match status" value="1"/>
</dbReference>
<sequence length="152" mass="17056">MVGLHLLKHVDGLSDEAVYARYLDSPYAQLFCGETHFQHALPLDRSSMTRWLQRIGPKRLEVSHRRWRTRPLHICDAPLQGLPQGKGDLLVRVPLLLHGALLLESECPKKLRSTRTTFRIQDHSLVGRPILHPVAGLRDAVAAAGIMLEGHA</sequence>
<dbReference type="Proteomes" id="UP001523392">
    <property type="component" value="Unassembled WGS sequence"/>
</dbReference>
<organism evidence="2 3">
    <name type="scientific">Siccirubricoccus soli</name>
    <dbReference type="NCBI Taxonomy" id="2899147"/>
    <lineage>
        <taxon>Bacteria</taxon>
        <taxon>Pseudomonadati</taxon>
        <taxon>Pseudomonadota</taxon>
        <taxon>Alphaproteobacteria</taxon>
        <taxon>Acetobacterales</taxon>
        <taxon>Roseomonadaceae</taxon>
        <taxon>Siccirubricoccus</taxon>
    </lineage>
</organism>
<keyword evidence="3" id="KW-1185">Reference proteome</keyword>
<dbReference type="InterPro" id="IPR008490">
    <property type="entry name" value="Transposase_InsH_N"/>
</dbReference>
<feature type="domain" description="Transposase InsH N-terminal" evidence="1">
    <location>
        <begin position="1"/>
        <end position="54"/>
    </location>
</feature>
<dbReference type="PANTHER" id="PTHR33803:SF3">
    <property type="entry name" value="BLL1974 PROTEIN"/>
    <property type="match status" value="1"/>
</dbReference>
<evidence type="ECO:0000313" key="2">
    <source>
        <dbReference type="EMBL" id="MCO6416537.1"/>
    </source>
</evidence>
<protein>
    <submittedName>
        <fullName evidence="2">Transposase</fullName>
    </submittedName>
</protein>
<evidence type="ECO:0000313" key="3">
    <source>
        <dbReference type="Proteomes" id="UP001523392"/>
    </source>
</evidence>
<accession>A0ABT1D4J0</accession>
<evidence type="ECO:0000259" key="1">
    <source>
        <dbReference type="Pfam" id="PF05598"/>
    </source>
</evidence>
<name>A0ABT1D4J0_9PROT</name>
<dbReference type="EMBL" id="JAFIRR010000061">
    <property type="protein sequence ID" value="MCO6416537.1"/>
    <property type="molecule type" value="Genomic_DNA"/>
</dbReference>
<proteinExistence type="predicted"/>